<dbReference type="AlphaFoldDB" id="A0A1Y4JGQ8"/>
<dbReference type="EMBL" id="NFKE01000019">
    <property type="protein sequence ID" value="OUP31673.1"/>
    <property type="molecule type" value="Genomic_DNA"/>
</dbReference>
<dbReference type="RefSeq" id="WP_087413626.1">
    <property type="nucleotide sequence ID" value="NZ_DYWA01000019.1"/>
</dbReference>
<evidence type="ECO:0000313" key="2">
    <source>
        <dbReference type="Proteomes" id="UP000196587"/>
    </source>
</evidence>
<evidence type="ECO:0000313" key="1">
    <source>
        <dbReference type="EMBL" id="OUP31673.1"/>
    </source>
</evidence>
<accession>A0A1Y4JGQ8</accession>
<protein>
    <submittedName>
        <fullName evidence="1">Uncharacterized protein</fullName>
    </submittedName>
</protein>
<name>A0A1Y4JGQ8_9BACE</name>
<proteinExistence type="predicted"/>
<organism evidence="1 2">
    <name type="scientific">Bacteroides clarus</name>
    <dbReference type="NCBI Taxonomy" id="626929"/>
    <lineage>
        <taxon>Bacteria</taxon>
        <taxon>Pseudomonadati</taxon>
        <taxon>Bacteroidota</taxon>
        <taxon>Bacteroidia</taxon>
        <taxon>Bacteroidales</taxon>
        <taxon>Bacteroidaceae</taxon>
        <taxon>Bacteroides</taxon>
    </lineage>
</organism>
<dbReference type="Proteomes" id="UP000196587">
    <property type="component" value="Unassembled WGS sequence"/>
</dbReference>
<comment type="caution">
    <text evidence="1">The sequence shown here is derived from an EMBL/GenBank/DDBJ whole genome shotgun (WGS) entry which is preliminary data.</text>
</comment>
<sequence length="99" mass="11290">MKRYNLSKIMKAAHQIKKYMKLYSLTHGVKTWADCLKLAWANEKKRVSDEEVINAEKEAMKVSLAEPAKRSAYDDLSIPASAYYTNNSKGRFGSHYVGD</sequence>
<reference evidence="2" key="1">
    <citation type="submission" date="2017-04" db="EMBL/GenBank/DDBJ databases">
        <title>Function of individual gut microbiota members based on whole genome sequencing of pure cultures obtained from chicken caecum.</title>
        <authorList>
            <person name="Medvecky M."/>
            <person name="Cejkova D."/>
            <person name="Polansky O."/>
            <person name="Karasova D."/>
            <person name="Kubasova T."/>
            <person name="Cizek A."/>
            <person name="Rychlik I."/>
        </authorList>
    </citation>
    <scope>NUCLEOTIDE SEQUENCE [LARGE SCALE GENOMIC DNA]</scope>
    <source>
        <strain evidence="2">An189</strain>
    </source>
</reference>
<gene>
    <name evidence="1" type="ORF">B5F24_16465</name>
</gene>